<dbReference type="GO" id="GO:0009968">
    <property type="term" value="P:negative regulation of signal transduction"/>
    <property type="evidence" value="ECO:0007669"/>
    <property type="project" value="UniProtKB-KW"/>
</dbReference>
<dbReference type="InterPro" id="IPR044926">
    <property type="entry name" value="RGS_subdomain_2"/>
</dbReference>
<dbReference type="SUPFAM" id="SSF48097">
    <property type="entry name" value="Regulator of G-protein signaling, RGS"/>
    <property type="match status" value="1"/>
</dbReference>
<dbReference type="Proteomes" id="UP000095280">
    <property type="component" value="Unplaced"/>
</dbReference>
<protein>
    <submittedName>
        <fullName evidence="6 7">RGS domain-containing protein</fullName>
    </submittedName>
</protein>
<dbReference type="GO" id="GO:0005737">
    <property type="term" value="C:cytoplasm"/>
    <property type="evidence" value="ECO:0007669"/>
    <property type="project" value="TreeGrafter"/>
</dbReference>
<organism evidence="5 6">
    <name type="scientific">Macrostomum lignano</name>
    <dbReference type="NCBI Taxonomy" id="282301"/>
    <lineage>
        <taxon>Eukaryota</taxon>
        <taxon>Metazoa</taxon>
        <taxon>Spiralia</taxon>
        <taxon>Lophotrochozoa</taxon>
        <taxon>Platyhelminthes</taxon>
        <taxon>Rhabditophora</taxon>
        <taxon>Macrostomorpha</taxon>
        <taxon>Macrostomida</taxon>
        <taxon>Macrostomidae</taxon>
        <taxon>Macrostomum</taxon>
    </lineage>
</organism>
<reference evidence="6 7" key="1">
    <citation type="submission" date="2016-11" db="UniProtKB">
        <authorList>
            <consortium name="WormBaseParasite"/>
        </authorList>
    </citation>
    <scope>IDENTIFICATION</scope>
</reference>
<dbReference type="GO" id="GO:0043005">
    <property type="term" value="C:neuron projection"/>
    <property type="evidence" value="ECO:0007669"/>
    <property type="project" value="TreeGrafter"/>
</dbReference>
<dbReference type="Gene3D" id="1.10.167.10">
    <property type="entry name" value="Regulator of G-protein Signalling 4, domain 2"/>
    <property type="match status" value="1"/>
</dbReference>
<dbReference type="GO" id="GO:0005886">
    <property type="term" value="C:plasma membrane"/>
    <property type="evidence" value="ECO:0007669"/>
    <property type="project" value="TreeGrafter"/>
</dbReference>
<feature type="compositionally biased region" description="Basic and acidic residues" evidence="2">
    <location>
        <begin position="247"/>
        <end position="258"/>
    </location>
</feature>
<dbReference type="InterPro" id="IPR036390">
    <property type="entry name" value="WH_DNA-bd_sf"/>
</dbReference>
<dbReference type="PROSITE" id="PS50186">
    <property type="entry name" value="DEP"/>
    <property type="match status" value="1"/>
</dbReference>
<dbReference type="InterPro" id="IPR016137">
    <property type="entry name" value="RGS"/>
</dbReference>
<feature type="region of interest" description="Disordered" evidence="2">
    <location>
        <begin position="499"/>
        <end position="530"/>
    </location>
</feature>
<dbReference type="InterPro" id="IPR040759">
    <property type="entry name" value="RGS_DHEX"/>
</dbReference>
<evidence type="ECO:0000259" key="3">
    <source>
        <dbReference type="PROSITE" id="PS50132"/>
    </source>
</evidence>
<dbReference type="InterPro" id="IPR047017">
    <property type="entry name" value="RGS6/7/9/11_DHEX_sf"/>
</dbReference>
<dbReference type="Pfam" id="PF00615">
    <property type="entry name" value="RGS"/>
    <property type="match status" value="1"/>
</dbReference>
<dbReference type="Pfam" id="PF00610">
    <property type="entry name" value="DEP"/>
    <property type="match status" value="1"/>
</dbReference>
<dbReference type="GO" id="GO:0005096">
    <property type="term" value="F:GTPase activator activity"/>
    <property type="evidence" value="ECO:0007669"/>
    <property type="project" value="TreeGrafter"/>
</dbReference>
<dbReference type="Gene3D" id="1.10.1240.60">
    <property type="match status" value="1"/>
</dbReference>
<dbReference type="WBParaSite" id="maker-uti_cns_0047185-snap-gene-0.10-mRNA-1">
    <property type="protein sequence ID" value="maker-uti_cns_0047185-snap-gene-0.10-mRNA-1"/>
    <property type="gene ID" value="maker-uti_cns_0047185-snap-gene-0.10"/>
</dbReference>
<feature type="domain" description="RGS" evidence="3">
    <location>
        <begin position="355"/>
        <end position="470"/>
    </location>
</feature>
<dbReference type="PANTHER" id="PTHR45746:SF5">
    <property type="entry name" value="REGULATOR OF G-PROTEIN SIGNALING 7"/>
    <property type="match status" value="1"/>
</dbReference>
<evidence type="ECO:0000313" key="5">
    <source>
        <dbReference type="Proteomes" id="UP000095280"/>
    </source>
</evidence>
<dbReference type="CDD" id="cd04450">
    <property type="entry name" value="DEP_RGS7-like"/>
    <property type="match status" value="1"/>
</dbReference>
<proteinExistence type="predicted"/>
<feature type="domain" description="DEP" evidence="4">
    <location>
        <begin position="42"/>
        <end position="121"/>
    </location>
</feature>
<keyword evidence="5" id="KW-1185">Reference proteome</keyword>
<feature type="region of interest" description="Disordered" evidence="2">
    <location>
        <begin position="234"/>
        <end position="269"/>
    </location>
</feature>
<dbReference type="SMART" id="SM00049">
    <property type="entry name" value="DEP"/>
    <property type="match status" value="1"/>
</dbReference>
<dbReference type="PROSITE" id="PS50132">
    <property type="entry name" value="RGS"/>
    <property type="match status" value="1"/>
</dbReference>
<evidence type="ECO:0000259" key="4">
    <source>
        <dbReference type="PROSITE" id="PS50186"/>
    </source>
</evidence>
<dbReference type="PANTHER" id="PTHR45746">
    <property type="entry name" value="LP21163P"/>
    <property type="match status" value="1"/>
</dbReference>
<evidence type="ECO:0000313" key="6">
    <source>
        <dbReference type="WBParaSite" id="maker-uti_cns_0013867-snap-gene-0.4-mRNA-1"/>
    </source>
</evidence>
<dbReference type="WBParaSite" id="maker-uti_cns_0013867-snap-gene-0.4-mRNA-1">
    <property type="protein sequence ID" value="maker-uti_cns_0013867-snap-gene-0.4-mRNA-1"/>
    <property type="gene ID" value="maker-uti_cns_0013867-snap-gene-0.4"/>
</dbReference>
<dbReference type="GO" id="GO:0008277">
    <property type="term" value="P:regulation of G protein-coupled receptor signaling pathway"/>
    <property type="evidence" value="ECO:0007669"/>
    <property type="project" value="InterPro"/>
</dbReference>
<dbReference type="InterPro" id="IPR047016">
    <property type="entry name" value="RGS6/7/9/11"/>
</dbReference>
<dbReference type="GO" id="GO:0035556">
    <property type="term" value="P:intracellular signal transduction"/>
    <property type="evidence" value="ECO:0007669"/>
    <property type="project" value="InterPro"/>
</dbReference>
<dbReference type="FunFam" id="1.10.167.10:FF:000001">
    <property type="entry name" value="Putative regulator of g-protein signaling 12"/>
    <property type="match status" value="1"/>
</dbReference>
<dbReference type="SUPFAM" id="SSF46785">
    <property type="entry name" value="Winged helix' DNA-binding domain"/>
    <property type="match status" value="1"/>
</dbReference>
<dbReference type="AlphaFoldDB" id="A0A1I8IKU6"/>
<dbReference type="SMART" id="SM00315">
    <property type="entry name" value="RGS"/>
    <property type="match status" value="1"/>
</dbReference>
<dbReference type="Gene3D" id="1.10.10.10">
    <property type="entry name" value="Winged helix-like DNA-binding domain superfamily/Winged helix DNA-binding domain"/>
    <property type="match status" value="1"/>
</dbReference>
<dbReference type="PRINTS" id="PR01301">
    <property type="entry name" value="RGSPROTEIN"/>
</dbReference>
<dbReference type="InterPro" id="IPR000591">
    <property type="entry name" value="DEP_dom"/>
</dbReference>
<evidence type="ECO:0000256" key="2">
    <source>
        <dbReference type="SAM" id="MobiDB-lite"/>
    </source>
</evidence>
<evidence type="ECO:0000256" key="1">
    <source>
        <dbReference type="ARBA" id="ARBA00022700"/>
    </source>
</evidence>
<feature type="region of interest" description="Disordered" evidence="2">
    <location>
        <begin position="669"/>
        <end position="696"/>
    </location>
</feature>
<dbReference type="Pfam" id="PF18148">
    <property type="entry name" value="RGS_DHEX"/>
    <property type="match status" value="1"/>
</dbReference>
<name>A0A1I8IKU6_9PLAT</name>
<feature type="compositionally biased region" description="Low complexity" evidence="2">
    <location>
        <begin position="513"/>
        <end position="527"/>
    </location>
</feature>
<sequence>MAKSVSHGNEFVEQAPLTTADVYRHLSVVRRLEHLVELMQHPDTGVTFKAQKAFLSTVPAAVSGSDLIGWIRDRLTTAGDATEEAAHIAHLLAVYGYVYPLAEGHSLLVKDDSTSLYRFQAPYFWLSVSGRPDNVDYAIYLTKRMIRSKQKSGFEEYEKTALTRLQKLLADRWQFIALQAEEELKLARERKKNDRMVLEMQERAYWRVHRPPPGYMNPVDHPLQRHFNDVQMQRRMARGREQQQQQHDQHMQQRREKQLQQQEAALQSTGANCTSNNIATAIHKSMDIIAAVAAAAAASSAAAATGASGSEDQTGTPAVQTGSPWLQDDQAAFHSCQGTGESGLTPRQVKLWGTSFDFLLRDPAGREYFRHFLTREFSSENLRFWLAVQDYKFGPVSQLHARMDSIFAEFLASGAPSEINIDSRTMTATQRGMQEAGRFSFEEAQEHIYMLMKKDSYQRFLRSEDYKCLLQASTDKHGQELAKTKKAAAAHAFSFVKRQQAGGGGSSSKNRTETVSSTETNSSNGNRPMRSNPVVVVQMQQQQQASILKNGGGASTSYNYADRGTTDEVTPWEAGDNQVTPWETAGNPENPVTPWETAAIPSNPSSSKLQQENLMQKQELQPDDNVTPWESAAVASNAPENLVTPWESAAAGSSGAAFQAVVTAPDNQVTPWETADNPENAVTPWEKSENAVTPWE</sequence>
<accession>A0A1I8IKU6</accession>
<dbReference type="InterPro" id="IPR036305">
    <property type="entry name" value="RGS_sf"/>
</dbReference>
<evidence type="ECO:0000313" key="7">
    <source>
        <dbReference type="WBParaSite" id="maker-uti_cns_0047185-snap-gene-0.10-mRNA-1"/>
    </source>
</evidence>
<dbReference type="InterPro" id="IPR036388">
    <property type="entry name" value="WH-like_DNA-bd_sf"/>
</dbReference>
<keyword evidence="1" id="KW-0734">Signal transduction inhibitor</keyword>